<dbReference type="EMBL" id="PYFQ01000003">
    <property type="protein sequence ID" value="PSK39192.1"/>
    <property type="molecule type" value="Genomic_DNA"/>
</dbReference>
<reference evidence="2 3" key="1">
    <citation type="submission" date="2018-03" db="EMBL/GenBank/DDBJ databases">
        <title>Candida pseudohaemulonii genome assembly and annotation.</title>
        <authorList>
            <person name="Munoz J.F."/>
            <person name="Gade L.G."/>
            <person name="Chow N.A."/>
            <person name="Litvintseva A.P."/>
            <person name="Loparev V.N."/>
            <person name="Cuomo C.A."/>
        </authorList>
    </citation>
    <scope>NUCLEOTIDE SEQUENCE [LARGE SCALE GENOMIC DNA]</scope>
    <source>
        <strain evidence="2 3">B12108</strain>
    </source>
</reference>
<dbReference type="OrthoDB" id="2142503at2759"/>
<dbReference type="GeneID" id="36565185"/>
<dbReference type="AlphaFoldDB" id="A0A2P7YTB3"/>
<proteinExistence type="predicted"/>
<sequence length="122" mass="13642">MITKRLVVLALIAVASANQQYCKCVCSGNTVVGKIDKCVMCNSSWCLEKNDKLCEEKEEEEKIVISCFQIESTKEKVIIVLFVLGKGCLEEMIVKIELIMTIDIHINGVQQRSSSLSLSDRL</sequence>
<dbReference type="PANTHER" id="PTHR36854">
    <property type="entry name" value="CHROMOSOME 9, WHOLE GENOME SHOTGUN SEQUENCE"/>
    <property type="match status" value="1"/>
</dbReference>
<evidence type="ECO:0000256" key="1">
    <source>
        <dbReference type="SAM" id="SignalP"/>
    </source>
</evidence>
<feature type="chain" id="PRO_5015175438" evidence="1">
    <location>
        <begin position="18"/>
        <end position="122"/>
    </location>
</feature>
<name>A0A2P7YTB3_9ASCO</name>
<comment type="caution">
    <text evidence="2">The sequence shown here is derived from an EMBL/GenBank/DDBJ whole genome shotgun (WGS) entry which is preliminary data.</text>
</comment>
<keyword evidence="3" id="KW-1185">Reference proteome</keyword>
<accession>A0A2P7YTB3</accession>
<dbReference type="PANTHER" id="PTHR36854:SF1">
    <property type="entry name" value="TRANSMEMBRANE PROTEIN"/>
    <property type="match status" value="1"/>
</dbReference>
<evidence type="ECO:0000313" key="3">
    <source>
        <dbReference type="Proteomes" id="UP000241107"/>
    </source>
</evidence>
<organism evidence="2 3">
    <name type="scientific">Candidozyma pseudohaemuli</name>
    <dbReference type="NCBI Taxonomy" id="418784"/>
    <lineage>
        <taxon>Eukaryota</taxon>
        <taxon>Fungi</taxon>
        <taxon>Dikarya</taxon>
        <taxon>Ascomycota</taxon>
        <taxon>Saccharomycotina</taxon>
        <taxon>Pichiomycetes</taxon>
        <taxon>Metschnikowiaceae</taxon>
        <taxon>Candidozyma</taxon>
    </lineage>
</organism>
<dbReference type="RefSeq" id="XP_024714329.1">
    <property type="nucleotide sequence ID" value="XM_024857193.1"/>
</dbReference>
<keyword evidence="1" id="KW-0732">Signal</keyword>
<dbReference type="Proteomes" id="UP000241107">
    <property type="component" value="Unassembled WGS sequence"/>
</dbReference>
<evidence type="ECO:0000313" key="2">
    <source>
        <dbReference type="EMBL" id="PSK39192.1"/>
    </source>
</evidence>
<gene>
    <name evidence="2" type="ORF">C7M61_001795</name>
</gene>
<dbReference type="VEuPathDB" id="FungiDB:C7M61_001795"/>
<feature type="signal peptide" evidence="1">
    <location>
        <begin position="1"/>
        <end position="17"/>
    </location>
</feature>
<protein>
    <submittedName>
        <fullName evidence="2">Uncharacterized protein</fullName>
    </submittedName>
</protein>